<evidence type="ECO:0000259" key="2">
    <source>
        <dbReference type="SMART" id="SM01008"/>
    </source>
</evidence>
<feature type="transmembrane region" description="Helical" evidence="1">
    <location>
        <begin position="20"/>
        <end position="40"/>
    </location>
</feature>
<protein>
    <recommendedName>
        <fullName evidence="2">Aldehyde oxidase/xanthine dehydrogenase a/b hammerhead domain-containing protein</fullName>
    </recommendedName>
</protein>
<dbReference type="PANTHER" id="PTHR47495">
    <property type="entry name" value="ALDEHYDE DEHYDROGENASE"/>
    <property type="match status" value="1"/>
</dbReference>
<dbReference type="InterPro" id="IPR052516">
    <property type="entry name" value="N-heterocyclic_Hydroxylase"/>
</dbReference>
<sequence>MKKPYILDNHMPSLSRRRFIAGTGGLTFMISIGGLINGNWASANEDSEGSRTKGSNITVWVKIDSEGTITVLNPSAEMGQGSMTALAVLIAEEMDADWSKVRVEHSPIDPKIYGRPGWGGRGYHMITVGSFTVSGYFKPLRQAGAQARYVLLKNVSMKWKIPLTELKTEPGMVIHSASNRRISYGEIASFAKTIKEIPEIPEKSLKKPGEFRLIGKYVPRVDIPEKVDGSALYSMDVIVPDMLYATILRTPVNGNQPESFNEKEIMSMQGIQKIVRLKHGVGILGKRYENLLPAKRRLKVKWSKGAPAEMFDSEKILEGYKNVVGSGKKGGHVLNQQGDADAAIQNAHRTYSSDYFSDHVYHAQMEPLNAIVSVNPAGDGAEIWAGTQSPSGAIKAVAKLLGTSPRKIKLHPCFLGGGFGRRSMSDYIVEAAELSKAVRKPVKLIWSREDDFQYGAFRPMCLQRLVAGLDADGKLIAWKHSIVGDGRRLLSSGAKIPFYDIPNQHIEILGLSHGVRLKHWRAVGHGFTKFAIESFIDEIAAAEGVDSYQFHRQVMHNSPRALKVLETAADMAGWGRKPPDGHAFGISFAERSGSLAACVAEVSLEKSSGKIKVHRIWSSLDAGIVVQPDNAVAQMESAIIYGLSSVLSERITFKDGKVQQSNFHDYHVMRISDAPEEIHVKIIDSNESPSGIGETGLPITGGAVANAVAALSGIRLKHLPFTPDQVKKALES</sequence>
<dbReference type="SMART" id="SM01008">
    <property type="entry name" value="Ald_Xan_dh_C"/>
    <property type="match status" value="1"/>
</dbReference>
<dbReference type="SUPFAM" id="SSF56003">
    <property type="entry name" value="Molybdenum cofactor-binding domain"/>
    <property type="match status" value="2"/>
</dbReference>
<name>A0A381Z8F9_9ZZZZ</name>
<keyword evidence="1" id="KW-0812">Transmembrane</keyword>
<dbReference type="AlphaFoldDB" id="A0A381Z8F9"/>
<dbReference type="PROSITE" id="PS51318">
    <property type="entry name" value="TAT"/>
    <property type="match status" value="1"/>
</dbReference>
<dbReference type="Pfam" id="PF02738">
    <property type="entry name" value="MoCoBD_1"/>
    <property type="match status" value="1"/>
</dbReference>
<proteinExistence type="predicted"/>
<dbReference type="InterPro" id="IPR012368">
    <property type="entry name" value="OxRdtase_Mopterin-bd_su_IorB"/>
</dbReference>
<keyword evidence="1" id="KW-1133">Transmembrane helix</keyword>
<dbReference type="InterPro" id="IPR008274">
    <property type="entry name" value="AldOxase/xan_DH_MoCoBD1"/>
</dbReference>
<dbReference type="InterPro" id="IPR046867">
    <property type="entry name" value="AldOxase/xan_DH_MoCoBD2"/>
</dbReference>
<evidence type="ECO:0000256" key="1">
    <source>
        <dbReference type="SAM" id="Phobius"/>
    </source>
</evidence>
<dbReference type="GO" id="GO:0016491">
    <property type="term" value="F:oxidoreductase activity"/>
    <property type="evidence" value="ECO:0007669"/>
    <property type="project" value="InterPro"/>
</dbReference>
<gene>
    <name evidence="3" type="ORF">METZ01_LOCUS137901</name>
</gene>
<dbReference type="PANTHER" id="PTHR47495:SF2">
    <property type="entry name" value="ALDEHYDE DEHYDROGENASE"/>
    <property type="match status" value="1"/>
</dbReference>
<dbReference type="PIRSF" id="PIRSF036389">
    <property type="entry name" value="IOR_B"/>
    <property type="match status" value="1"/>
</dbReference>
<keyword evidence="1" id="KW-0472">Membrane</keyword>
<dbReference type="Gene3D" id="3.90.1170.50">
    <property type="entry name" value="Aldehyde oxidase/xanthine dehydrogenase, a/b hammerhead"/>
    <property type="match status" value="1"/>
</dbReference>
<dbReference type="Gene3D" id="3.30.365.10">
    <property type="entry name" value="Aldehyde oxidase/xanthine dehydrogenase, molybdopterin binding domain"/>
    <property type="match status" value="4"/>
</dbReference>
<dbReference type="InterPro" id="IPR000674">
    <property type="entry name" value="Ald_Oxase/Xan_DH_a/b"/>
</dbReference>
<accession>A0A381Z8F9</accession>
<evidence type="ECO:0000313" key="3">
    <source>
        <dbReference type="EMBL" id="SVA85047.1"/>
    </source>
</evidence>
<reference evidence="3" key="1">
    <citation type="submission" date="2018-05" db="EMBL/GenBank/DDBJ databases">
        <authorList>
            <person name="Lanie J.A."/>
            <person name="Ng W.-L."/>
            <person name="Kazmierczak K.M."/>
            <person name="Andrzejewski T.M."/>
            <person name="Davidsen T.M."/>
            <person name="Wayne K.J."/>
            <person name="Tettelin H."/>
            <person name="Glass J.I."/>
            <person name="Rusch D."/>
            <person name="Podicherti R."/>
            <person name="Tsui H.-C.T."/>
            <person name="Winkler M.E."/>
        </authorList>
    </citation>
    <scope>NUCLEOTIDE SEQUENCE</scope>
</reference>
<dbReference type="Pfam" id="PF20256">
    <property type="entry name" value="MoCoBD_2"/>
    <property type="match status" value="2"/>
</dbReference>
<dbReference type="InterPro" id="IPR037165">
    <property type="entry name" value="AldOxase/xan_DH_Mopterin-bd_sf"/>
</dbReference>
<dbReference type="InterPro" id="IPR006311">
    <property type="entry name" value="TAT_signal"/>
</dbReference>
<dbReference type="EMBL" id="UINC01020202">
    <property type="protein sequence ID" value="SVA85047.1"/>
    <property type="molecule type" value="Genomic_DNA"/>
</dbReference>
<feature type="domain" description="Aldehyde oxidase/xanthine dehydrogenase a/b hammerhead" evidence="2">
    <location>
        <begin position="228"/>
        <end position="306"/>
    </location>
</feature>
<organism evidence="3">
    <name type="scientific">marine metagenome</name>
    <dbReference type="NCBI Taxonomy" id="408172"/>
    <lineage>
        <taxon>unclassified sequences</taxon>
        <taxon>metagenomes</taxon>
        <taxon>ecological metagenomes</taxon>
    </lineage>
</organism>